<evidence type="ECO:0000313" key="1">
    <source>
        <dbReference type="EMBL" id="KAJ8675136.1"/>
    </source>
</evidence>
<name>A0ACC2NWF1_9HYME</name>
<dbReference type="Proteomes" id="UP001239111">
    <property type="component" value="Chromosome 2"/>
</dbReference>
<organism evidence="1 2">
    <name type="scientific">Eretmocerus hayati</name>
    <dbReference type="NCBI Taxonomy" id="131215"/>
    <lineage>
        <taxon>Eukaryota</taxon>
        <taxon>Metazoa</taxon>
        <taxon>Ecdysozoa</taxon>
        <taxon>Arthropoda</taxon>
        <taxon>Hexapoda</taxon>
        <taxon>Insecta</taxon>
        <taxon>Pterygota</taxon>
        <taxon>Neoptera</taxon>
        <taxon>Endopterygota</taxon>
        <taxon>Hymenoptera</taxon>
        <taxon>Apocrita</taxon>
        <taxon>Proctotrupomorpha</taxon>
        <taxon>Chalcidoidea</taxon>
        <taxon>Aphelinidae</taxon>
        <taxon>Aphelininae</taxon>
        <taxon>Eretmocerus</taxon>
    </lineage>
</organism>
<keyword evidence="2" id="KW-1185">Reference proteome</keyword>
<dbReference type="EMBL" id="CM056742">
    <property type="protein sequence ID" value="KAJ8675136.1"/>
    <property type="molecule type" value="Genomic_DNA"/>
</dbReference>
<evidence type="ECO:0000313" key="2">
    <source>
        <dbReference type="Proteomes" id="UP001239111"/>
    </source>
</evidence>
<accession>A0ACC2NWF1</accession>
<gene>
    <name evidence="1" type="ORF">QAD02_010922</name>
</gene>
<comment type="caution">
    <text evidence="1">The sequence shown here is derived from an EMBL/GenBank/DDBJ whole genome shotgun (WGS) entry which is preliminary data.</text>
</comment>
<reference evidence="1" key="1">
    <citation type="submission" date="2023-04" db="EMBL/GenBank/DDBJ databases">
        <title>A chromosome-level genome assembly of the parasitoid wasp Eretmocerus hayati.</title>
        <authorList>
            <person name="Zhong Y."/>
            <person name="Liu S."/>
            <person name="Liu Y."/>
        </authorList>
    </citation>
    <scope>NUCLEOTIDE SEQUENCE</scope>
    <source>
        <strain evidence="1">ZJU_SS_LIU_2023</strain>
    </source>
</reference>
<protein>
    <submittedName>
        <fullName evidence="1">Uncharacterized protein</fullName>
    </submittedName>
</protein>
<sequence length="160" mass="18170">MIDEFSCVVVDDGAIEKISDTGSSTKLWDEIADQSKLKVVIVEIHDEQEVLLEMRLVILHMTTYSENVRGKCIIFLINGRGQSLEPFLKFAWSRDFLDITAVEWANTTQTRTLAATENLASEVLVHIFNPFQDKYTQEKLSPDTDILLHRPEWLSVAGEG</sequence>
<proteinExistence type="predicted"/>